<proteinExistence type="predicted"/>
<organism evidence="2 4">
    <name type="scientific">Dracunculus medinensis</name>
    <name type="common">Guinea worm</name>
    <dbReference type="NCBI Taxonomy" id="318479"/>
    <lineage>
        <taxon>Eukaryota</taxon>
        <taxon>Metazoa</taxon>
        <taxon>Ecdysozoa</taxon>
        <taxon>Nematoda</taxon>
        <taxon>Chromadorea</taxon>
        <taxon>Rhabditida</taxon>
        <taxon>Spirurina</taxon>
        <taxon>Dracunculoidea</taxon>
        <taxon>Dracunculidae</taxon>
        <taxon>Dracunculus</taxon>
    </lineage>
</organism>
<protein>
    <submittedName>
        <fullName evidence="4">Reverse transcriptase domain-containing protein</fullName>
    </submittedName>
</protein>
<dbReference type="OrthoDB" id="5865326at2759"/>
<dbReference type="PANTHER" id="PTHR47027:SF20">
    <property type="entry name" value="REVERSE TRANSCRIPTASE-LIKE PROTEIN WITH RNA-DIRECTED DNA POLYMERASE DOMAIN"/>
    <property type="match status" value="1"/>
</dbReference>
<evidence type="ECO:0000313" key="4">
    <source>
        <dbReference type="WBParaSite" id="DME_0000402401-mRNA-1"/>
    </source>
</evidence>
<dbReference type="EMBL" id="UYYG01000003">
    <property type="protein sequence ID" value="VDN50415.1"/>
    <property type="molecule type" value="Genomic_DNA"/>
</dbReference>
<dbReference type="Proteomes" id="UP000274756">
    <property type="component" value="Unassembled WGS sequence"/>
</dbReference>
<evidence type="ECO:0000313" key="3">
    <source>
        <dbReference type="Proteomes" id="UP000274756"/>
    </source>
</evidence>
<dbReference type="STRING" id="318479.A0A0N4UA67"/>
<evidence type="ECO:0000313" key="2">
    <source>
        <dbReference type="Proteomes" id="UP000038040"/>
    </source>
</evidence>
<dbReference type="WBParaSite" id="DME_0000402401-mRNA-1">
    <property type="protein sequence ID" value="DME_0000402401-mRNA-1"/>
    <property type="gene ID" value="DME_0000402401"/>
</dbReference>
<sequence length="183" mass="21380">MRRCSREDNSTHKEIYELTLVQIYVYGELTDSFEIKTGVRQGCVLSPTIFNYAIDWVMDTACRHSRGVQISPEHHITDLEYANNVVFFADSVFAFHHKMPLFMNSLSIEEVHDFKYLGSTLIPNGQAKNDIITRITVRNALFGLTKHLWSHREITIRTKVRIYIAMIDSVLLYGCKTWPMRRY</sequence>
<dbReference type="PANTHER" id="PTHR47027">
    <property type="entry name" value="REVERSE TRANSCRIPTASE DOMAIN-CONTAINING PROTEIN"/>
    <property type="match status" value="1"/>
</dbReference>
<gene>
    <name evidence="1" type="ORF">DME_LOCUS388</name>
</gene>
<accession>A0A0N4UA67</accession>
<reference evidence="4" key="1">
    <citation type="submission" date="2017-02" db="UniProtKB">
        <authorList>
            <consortium name="WormBaseParasite"/>
        </authorList>
    </citation>
    <scope>IDENTIFICATION</scope>
</reference>
<dbReference type="AlphaFoldDB" id="A0A0N4UA67"/>
<dbReference type="Proteomes" id="UP000038040">
    <property type="component" value="Unplaced"/>
</dbReference>
<evidence type="ECO:0000313" key="1">
    <source>
        <dbReference type="EMBL" id="VDN50415.1"/>
    </source>
</evidence>
<keyword evidence="3" id="KW-1185">Reference proteome</keyword>
<name>A0A0N4UA67_DRAME</name>
<reference evidence="1 3" key="2">
    <citation type="submission" date="2018-11" db="EMBL/GenBank/DDBJ databases">
        <authorList>
            <consortium name="Pathogen Informatics"/>
        </authorList>
    </citation>
    <scope>NUCLEOTIDE SEQUENCE [LARGE SCALE GENOMIC DNA]</scope>
</reference>